<proteinExistence type="predicted"/>
<dbReference type="Proteomes" id="UP000236248">
    <property type="component" value="Chromosome NCAV"/>
</dbReference>
<organism evidence="1 2">
    <name type="scientific">Candidatus Nitrosocaldus cavascurensis</name>
    <dbReference type="NCBI Taxonomy" id="2058097"/>
    <lineage>
        <taxon>Archaea</taxon>
        <taxon>Nitrososphaerota</taxon>
        <taxon>Nitrososphaeria</taxon>
        <taxon>Candidatus Nitrosocaldales</taxon>
        <taxon>Candidatus Nitrosocaldaceae</taxon>
        <taxon>Candidatus Nitrosocaldus</taxon>
    </lineage>
</organism>
<protein>
    <submittedName>
        <fullName evidence="1">Uncharacterized protein</fullName>
    </submittedName>
</protein>
<accession>A0A2K5APE7</accession>
<evidence type="ECO:0000313" key="1">
    <source>
        <dbReference type="EMBL" id="SPC33528.1"/>
    </source>
</evidence>
<name>A0A2K5APE7_9ARCH</name>
<gene>
    <name evidence="1" type="ORF">NCAV_0334</name>
</gene>
<dbReference type="KEGG" id="ncv:NCAV_0334"/>
<dbReference type="EMBL" id="LT981265">
    <property type="protein sequence ID" value="SPC33528.1"/>
    <property type="molecule type" value="Genomic_DNA"/>
</dbReference>
<reference evidence="2" key="1">
    <citation type="submission" date="2018-01" db="EMBL/GenBank/DDBJ databases">
        <authorList>
            <person name="Kerou L M."/>
        </authorList>
    </citation>
    <scope>NUCLEOTIDE SEQUENCE [LARGE SCALE GENOMIC DNA]</scope>
    <source>
        <strain evidence="2">SCU2</strain>
    </source>
</reference>
<sequence length="50" mass="5613">MRAGEPQGSQGFESPSRRHYILVCVHNYKSIRVLAGVLAVNADGYDYEEE</sequence>
<evidence type="ECO:0000313" key="2">
    <source>
        <dbReference type="Proteomes" id="UP000236248"/>
    </source>
</evidence>
<keyword evidence="2" id="KW-1185">Reference proteome</keyword>
<dbReference type="AlphaFoldDB" id="A0A2K5APE7"/>